<accession>C4J7U5</accession>
<protein>
    <submittedName>
        <fullName evidence="1">Uncharacterized protein</fullName>
    </submittedName>
</protein>
<proteinExistence type="evidence at transcript level"/>
<reference evidence="1" key="2">
    <citation type="submission" date="2012-06" db="EMBL/GenBank/DDBJ databases">
        <authorList>
            <person name="Yu Y."/>
            <person name="Currie J."/>
            <person name="Lomeli R."/>
            <person name="Angelova A."/>
            <person name="Collura K."/>
            <person name="Wissotski M."/>
            <person name="Campos D."/>
            <person name="Kudrna D."/>
            <person name="Golser W."/>
            <person name="Ashely E."/>
            <person name="Descour A."/>
            <person name="Fernandes J."/>
            <person name="Soderlund C."/>
            <person name="Walbot V."/>
        </authorList>
    </citation>
    <scope>NUCLEOTIDE SEQUENCE</scope>
    <source>
        <strain evidence="1">B73</strain>
    </source>
</reference>
<reference evidence="1" key="1">
    <citation type="journal article" date="2009" name="PLoS Genet.">
        <title>Sequencing, mapping, and analysis of 27,455 maize full-length cDNAs.</title>
        <authorList>
            <person name="Soderlund C."/>
            <person name="Descour A."/>
            <person name="Kudrna D."/>
            <person name="Bomhoff M."/>
            <person name="Boyd L."/>
            <person name="Currie J."/>
            <person name="Angelova A."/>
            <person name="Collura K."/>
            <person name="Wissotski M."/>
            <person name="Ashley E."/>
            <person name="Morrow D."/>
            <person name="Fernandes J."/>
            <person name="Walbot V."/>
            <person name="Yu Y."/>
        </authorList>
    </citation>
    <scope>NUCLEOTIDE SEQUENCE</scope>
    <source>
        <strain evidence="1">B73</strain>
    </source>
</reference>
<sequence length="15" mass="1817">MSATERFWICCIILM</sequence>
<name>C4J7U5_MAIZE</name>
<organism evidence="1">
    <name type="scientific">Zea mays</name>
    <name type="common">Maize</name>
    <dbReference type="NCBI Taxonomy" id="4577"/>
    <lineage>
        <taxon>Eukaryota</taxon>
        <taxon>Viridiplantae</taxon>
        <taxon>Streptophyta</taxon>
        <taxon>Embryophyta</taxon>
        <taxon>Tracheophyta</taxon>
        <taxon>Spermatophyta</taxon>
        <taxon>Magnoliopsida</taxon>
        <taxon>Liliopsida</taxon>
        <taxon>Poales</taxon>
        <taxon>Poaceae</taxon>
        <taxon>PACMAD clade</taxon>
        <taxon>Panicoideae</taxon>
        <taxon>Andropogonodae</taxon>
        <taxon>Andropogoneae</taxon>
        <taxon>Tripsacinae</taxon>
        <taxon>Zea</taxon>
    </lineage>
</organism>
<dbReference type="EMBL" id="BT086892">
    <property type="protein sequence ID" value="ACR37245.1"/>
    <property type="molecule type" value="mRNA"/>
</dbReference>
<evidence type="ECO:0000313" key="1">
    <source>
        <dbReference type="EMBL" id="ACR37245.1"/>
    </source>
</evidence>